<feature type="region of interest" description="Disordered" evidence="1">
    <location>
        <begin position="518"/>
        <end position="538"/>
    </location>
</feature>
<feature type="region of interest" description="Disordered" evidence="1">
    <location>
        <begin position="360"/>
        <end position="482"/>
    </location>
</feature>
<evidence type="ECO:0000256" key="2">
    <source>
        <dbReference type="SAM" id="Phobius"/>
    </source>
</evidence>
<comment type="caution">
    <text evidence="4">The sequence shown here is derived from an EMBL/GenBank/DDBJ whole genome shotgun (WGS) entry which is preliminary data.</text>
</comment>
<gene>
    <name evidence="4" type="ORF">FCM35_KLT09583</name>
</gene>
<feature type="transmembrane region" description="Helical" evidence="2">
    <location>
        <begin position="319"/>
        <end position="336"/>
    </location>
</feature>
<dbReference type="InterPro" id="IPR025315">
    <property type="entry name" value="DUF4220"/>
</dbReference>
<keyword evidence="2" id="KW-0472">Membrane</keyword>
<feature type="domain" description="DUF4220" evidence="3">
    <location>
        <begin position="57"/>
        <end position="331"/>
    </location>
</feature>
<dbReference type="Pfam" id="PF04578">
    <property type="entry name" value="DUF594"/>
    <property type="match status" value="1"/>
</dbReference>
<reference evidence="4" key="1">
    <citation type="submission" date="2020-01" db="EMBL/GenBank/DDBJ databases">
        <title>Genome sequence of Kobresia littledalei, the first chromosome-level genome in the family Cyperaceae.</title>
        <authorList>
            <person name="Qu G."/>
        </authorList>
    </citation>
    <scope>NUCLEOTIDE SEQUENCE</scope>
    <source>
        <strain evidence="4">C.B.Clarke</strain>
        <tissue evidence="4">Leaf</tissue>
    </source>
</reference>
<keyword evidence="5" id="KW-1185">Reference proteome</keyword>
<dbReference type="EMBL" id="SWLB01000002">
    <property type="protein sequence ID" value="KAF3340739.1"/>
    <property type="molecule type" value="Genomic_DNA"/>
</dbReference>
<keyword evidence="2" id="KW-0812">Transmembrane</keyword>
<dbReference type="Pfam" id="PF13968">
    <property type="entry name" value="DUF4220"/>
    <property type="match status" value="1"/>
</dbReference>
<dbReference type="PANTHER" id="PTHR31325">
    <property type="entry name" value="OS01G0798800 PROTEIN-RELATED"/>
    <property type="match status" value="1"/>
</dbReference>
<keyword evidence="2" id="KW-1133">Transmembrane helix</keyword>
<evidence type="ECO:0000313" key="4">
    <source>
        <dbReference type="EMBL" id="KAF3340739.1"/>
    </source>
</evidence>
<feature type="compositionally biased region" description="Polar residues" evidence="1">
    <location>
        <begin position="520"/>
        <end position="538"/>
    </location>
</feature>
<dbReference type="Proteomes" id="UP000623129">
    <property type="component" value="Unassembled WGS sequence"/>
</dbReference>
<protein>
    <recommendedName>
        <fullName evidence="3">DUF4220 domain-containing protein</fullName>
    </recommendedName>
</protein>
<dbReference type="InterPro" id="IPR007658">
    <property type="entry name" value="DUF594"/>
</dbReference>
<evidence type="ECO:0000259" key="3">
    <source>
        <dbReference type="Pfam" id="PF13968"/>
    </source>
</evidence>
<sequence length="696" mass="78735">MIPRRFLATSPFQSAAYALLLPLMSYMFSAAKKYNNPEGEGRAELILTWMVLVETNRIVTVPIKSWGLWKSAEQLLRLAWGIVSYKAKKSYLIGNNPQLIHNYVKKKMLGNDLRTTPMNSCDYIVMGEQNHEIDDSINGYSLGKIKDNSEGMLTIGRVFQLNLPKADTCISLALAKMLRRRFTKIPVDEARCIKARDFVLEGLIGDIGGYRDTQRNSNDGEGKSMERVFRIIREELTIVSEYLHVRCPTYYYFPWYAALFIFGILLVLADGIYLIHITGKWSSAWVSHRGVEAFNQCSFHSRRADDSEVVKVISRFDKIITIALITMGIFMVFFDLDYTEDDYSILFNLRSVEKYLENPANRKRSYSSKAPSENELPKAQGENADSVSENQVPKAQGQDADSVSENELPKAQGENAGSVSENELPKEQGENADSVSENELPKAQGENADSVSENELPKEQGENADSVSENELPKAQGENALRATERIMRSSEILEVSTPYHPKWLAIKYFRLRYGLMEPSPQQNSDPNQETAPQQNNNPFTKEAALSLSSYCHYLVSYYPELLPDGVKWTKKMYGNVKKDILSIPWSSDRSKDVLEATWDESPVVKNGVKLAKELRNCAKEGTQVWTMLAHFWAEMMLFIAPSDNVEGHEKILQQKELITQLWALLTHAGIITRPKPTEHQADQSESNEITGADNV</sequence>
<feature type="region of interest" description="Disordered" evidence="1">
    <location>
        <begin position="676"/>
        <end position="696"/>
    </location>
</feature>
<evidence type="ECO:0000256" key="1">
    <source>
        <dbReference type="SAM" id="MobiDB-lite"/>
    </source>
</evidence>
<name>A0A833W281_9POAL</name>
<dbReference type="AlphaFoldDB" id="A0A833W281"/>
<evidence type="ECO:0000313" key="5">
    <source>
        <dbReference type="Proteomes" id="UP000623129"/>
    </source>
</evidence>
<feature type="compositionally biased region" description="Polar residues" evidence="1">
    <location>
        <begin position="383"/>
        <end position="405"/>
    </location>
</feature>
<proteinExistence type="predicted"/>
<feature type="transmembrane region" description="Helical" evidence="2">
    <location>
        <begin position="253"/>
        <end position="275"/>
    </location>
</feature>
<organism evidence="4 5">
    <name type="scientific">Carex littledalei</name>
    <dbReference type="NCBI Taxonomy" id="544730"/>
    <lineage>
        <taxon>Eukaryota</taxon>
        <taxon>Viridiplantae</taxon>
        <taxon>Streptophyta</taxon>
        <taxon>Embryophyta</taxon>
        <taxon>Tracheophyta</taxon>
        <taxon>Spermatophyta</taxon>
        <taxon>Magnoliopsida</taxon>
        <taxon>Liliopsida</taxon>
        <taxon>Poales</taxon>
        <taxon>Cyperaceae</taxon>
        <taxon>Cyperoideae</taxon>
        <taxon>Cariceae</taxon>
        <taxon>Carex</taxon>
        <taxon>Carex subgen. Euthyceras</taxon>
    </lineage>
</organism>
<accession>A0A833W281</accession>